<dbReference type="InterPro" id="IPR014729">
    <property type="entry name" value="Rossmann-like_a/b/a_fold"/>
</dbReference>
<evidence type="ECO:0000259" key="2">
    <source>
        <dbReference type="Pfam" id="PF00582"/>
    </source>
</evidence>
<evidence type="ECO:0000313" key="3">
    <source>
        <dbReference type="EMBL" id="BES82425.1"/>
    </source>
</evidence>
<sequence>MAPKNCSFTHAVVGLDLSKVSDLFVSWLPYLRRVGTRSLTLVHVVSLEVLEHVASGYPVDKLQEDMRREALRKLDVYATELRSKGFEVEVIRPEVGEPAIKIAEIARRLNADYIVVASRGHGWIRRILLGSTSEELVHVADRPVFISKPYTRSKDGEEELRAPGDPFEGPIVAAVDFDDYLDHVLCRASEIARRTGARIVLLHVLEEGEDGPTVAKRLLELTERLKAEGVEASYTIAKGKPGKAIVEEADKLGASLILIGPHSRSEATIEIMGTTTEAVIRRAGTHVLVCK</sequence>
<organism evidence="3 4">
    <name type="scientific">Pyrodictium abyssi</name>
    <dbReference type="NCBI Taxonomy" id="54256"/>
    <lineage>
        <taxon>Archaea</taxon>
        <taxon>Thermoproteota</taxon>
        <taxon>Thermoprotei</taxon>
        <taxon>Desulfurococcales</taxon>
        <taxon>Pyrodictiaceae</taxon>
        <taxon>Pyrodictium</taxon>
    </lineage>
</organism>
<dbReference type="CDD" id="cd00293">
    <property type="entry name" value="USP-like"/>
    <property type="match status" value="2"/>
</dbReference>
<proteinExistence type="inferred from homology"/>
<dbReference type="Gene3D" id="3.40.50.620">
    <property type="entry name" value="HUPs"/>
    <property type="match status" value="2"/>
</dbReference>
<keyword evidence="4" id="KW-1185">Reference proteome</keyword>
<dbReference type="PANTHER" id="PTHR46268:SF6">
    <property type="entry name" value="UNIVERSAL STRESS PROTEIN UP12"/>
    <property type="match status" value="1"/>
</dbReference>
<dbReference type="EMBL" id="AP028907">
    <property type="protein sequence ID" value="BES82425.1"/>
    <property type="molecule type" value="Genomic_DNA"/>
</dbReference>
<dbReference type="InterPro" id="IPR006015">
    <property type="entry name" value="Universal_stress_UspA"/>
</dbReference>
<reference evidence="3 4" key="1">
    <citation type="submission" date="2023-09" db="EMBL/GenBank/DDBJ databases">
        <title>Pyrofollis japonicus gen. nov. sp. nov., a novel member of the family Pyrodictiaceae isolated from the Iheya North hydrothermal field.</title>
        <authorList>
            <person name="Miyazaki U."/>
            <person name="Sanari M."/>
            <person name="Tame A."/>
            <person name="Kitajima M."/>
            <person name="Okamoto A."/>
            <person name="Sawayama S."/>
            <person name="Miyazaki J."/>
            <person name="Takai K."/>
            <person name="Nakagawa S."/>
        </authorList>
    </citation>
    <scope>NUCLEOTIDE SEQUENCE [LARGE SCALE GENOMIC DNA]</scope>
    <source>
        <strain evidence="3 4">AV2</strain>
    </source>
</reference>
<feature type="domain" description="UspA" evidence="2">
    <location>
        <begin position="170"/>
        <end position="291"/>
    </location>
</feature>
<dbReference type="RefSeq" id="WP_338249733.1">
    <property type="nucleotide sequence ID" value="NZ_AP028907.1"/>
</dbReference>
<dbReference type="Proteomes" id="UP001341135">
    <property type="component" value="Chromosome"/>
</dbReference>
<dbReference type="InterPro" id="IPR006016">
    <property type="entry name" value="UspA"/>
</dbReference>
<dbReference type="GeneID" id="89289990"/>
<evidence type="ECO:0000313" key="4">
    <source>
        <dbReference type="Proteomes" id="UP001341135"/>
    </source>
</evidence>
<accession>A0ABM8IY11</accession>
<name>A0ABM8IY11_9CREN</name>
<dbReference type="Pfam" id="PF00582">
    <property type="entry name" value="Usp"/>
    <property type="match status" value="2"/>
</dbReference>
<gene>
    <name evidence="3" type="ORF">PABY_19920</name>
</gene>
<evidence type="ECO:0000256" key="1">
    <source>
        <dbReference type="ARBA" id="ARBA00008791"/>
    </source>
</evidence>
<dbReference type="PRINTS" id="PR01438">
    <property type="entry name" value="UNVRSLSTRESS"/>
</dbReference>
<comment type="similarity">
    <text evidence="1">Belongs to the universal stress protein A family.</text>
</comment>
<dbReference type="SUPFAM" id="SSF52402">
    <property type="entry name" value="Adenine nucleotide alpha hydrolases-like"/>
    <property type="match status" value="2"/>
</dbReference>
<feature type="domain" description="UspA" evidence="2">
    <location>
        <begin position="9"/>
        <end position="146"/>
    </location>
</feature>
<protein>
    <recommendedName>
        <fullName evidence="2">UspA domain-containing protein</fullName>
    </recommendedName>
</protein>
<dbReference type="PANTHER" id="PTHR46268">
    <property type="entry name" value="STRESS RESPONSE PROTEIN NHAX"/>
    <property type="match status" value="1"/>
</dbReference>